<dbReference type="InterPro" id="IPR052189">
    <property type="entry name" value="L-asp_N-monooxygenase_NS-form"/>
</dbReference>
<feature type="domain" description="FAD-dependent urate hydroxylase HpyO/Asp monooxygenase CreE-like FAD/NAD(P)-binding" evidence="1">
    <location>
        <begin position="1"/>
        <end position="125"/>
    </location>
</feature>
<protein>
    <recommendedName>
        <fullName evidence="1">FAD-dependent urate hydroxylase HpyO/Asp monooxygenase CreE-like FAD/NAD(P)-binding domain-containing protein</fullName>
    </recommendedName>
</protein>
<dbReference type="SUPFAM" id="SSF51905">
    <property type="entry name" value="FAD/NAD(P)-binding domain"/>
    <property type="match status" value="1"/>
</dbReference>
<comment type="caution">
    <text evidence="2">The sequence shown here is derived from an EMBL/GenBank/DDBJ whole genome shotgun (WGS) entry which is preliminary data.</text>
</comment>
<evidence type="ECO:0000313" key="3">
    <source>
        <dbReference type="Proteomes" id="UP000482960"/>
    </source>
</evidence>
<gene>
    <name evidence="2" type="ORF">Prum_008440</name>
</gene>
<dbReference type="InterPro" id="IPR038732">
    <property type="entry name" value="HpyO/CreE_NAD-binding"/>
</dbReference>
<dbReference type="Proteomes" id="UP000482960">
    <property type="component" value="Unassembled WGS sequence"/>
</dbReference>
<sequence>MVDRMGETGGGDAFGTGIAQTLLLNDSVATIDATGIGFTAWLHEHRTDLDLGRFGHLFLPRRVFGDFMRDRFARTARRLAACGVVVHVVKGEARSVLPTAGHGFRVAVSGIAEPLTADLIVLAPGCLDTAAPPGVAAHPGYYTHGRACGLPDSDVDMARLLAGRPVGCRRVVVLGSAAAASEVIAVVAASPAVAQVLDEVMVVSTTGRLPDGQPTGPDAPFTCRSLVRLRRDGAGELTSARLVGALRADVERSRTQEYAIVDVERAVAAEFTASFRLLTPAQKRRFVDVDYADYQRLMRHTSPPYASAAARLAASGRLRLVRARVAGIDPAPSGELAVRLSDGARLTAAAVFDCRGFADVGQTINPLVRDMVAGGLARPNRSGRGLVVDEHLQAAPGLFVMGPLLAGTSQGDDHIWSLKNVARIHVLAARVAARLSDLLTRDTVGIGERR</sequence>
<organism evidence="2 3">
    <name type="scientific">Phytohabitans rumicis</name>
    <dbReference type="NCBI Taxonomy" id="1076125"/>
    <lineage>
        <taxon>Bacteria</taxon>
        <taxon>Bacillati</taxon>
        <taxon>Actinomycetota</taxon>
        <taxon>Actinomycetes</taxon>
        <taxon>Micromonosporales</taxon>
        <taxon>Micromonosporaceae</taxon>
    </lineage>
</organism>
<accession>A0A6V8KPV9</accession>
<name>A0A6V8KPV9_9ACTN</name>
<reference evidence="2 3" key="2">
    <citation type="submission" date="2020-03" db="EMBL/GenBank/DDBJ databases">
        <authorList>
            <person name="Ichikawa N."/>
            <person name="Kimura A."/>
            <person name="Kitahashi Y."/>
            <person name="Uohara A."/>
        </authorList>
    </citation>
    <scope>NUCLEOTIDE SEQUENCE [LARGE SCALE GENOMIC DNA]</scope>
    <source>
        <strain evidence="2 3">NBRC 108638</strain>
    </source>
</reference>
<dbReference type="AlphaFoldDB" id="A0A6V8KPV9"/>
<dbReference type="PANTHER" id="PTHR40254">
    <property type="entry name" value="BLR0577 PROTEIN"/>
    <property type="match status" value="1"/>
</dbReference>
<keyword evidence="3" id="KW-1185">Reference proteome</keyword>
<reference evidence="2 3" key="1">
    <citation type="submission" date="2020-03" db="EMBL/GenBank/DDBJ databases">
        <title>Whole genome shotgun sequence of Phytohabitans rumicis NBRC 108638.</title>
        <authorList>
            <person name="Komaki H."/>
            <person name="Tamura T."/>
        </authorList>
    </citation>
    <scope>NUCLEOTIDE SEQUENCE [LARGE SCALE GENOMIC DNA]</scope>
    <source>
        <strain evidence="2 3">NBRC 108638</strain>
    </source>
</reference>
<dbReference type="Pfam" id="PF13454">
    <property type="entry name" value="NAD_binding_9"/>
    <property type="match status" value="1"/>
</dbReference>
<dbReference type="Gene3D" id="3.50.50.60">
    <property type="entry name" value="FAD/NAD(P)-binding domain"/>
    <property type="match status" value="1"/>
</dbReference>
<dbReference type="PANTHER" id="PTHR40254:SF1">
    <property type="entry name" value="BLR0577 PROTEIN"/>
    <property type="match status" value="1"/>
</dbReference>
<dbReference type="InterPro" id="IPR036188">
    <property type="entry name" value="FAD/NAD-bd_sf"/>
</dbReference>
<proteinExistence type="predicted"/>
<dbReference type="EMBL" id="BLPG01000001">
    <property type="protein sequence ID" value="GFJ87202.1"/>
    <property type="molecule type" value="Genomic_DNA"/>
</dbReference>
<evidence type="ECO:0000313" key="2">
    <source>
        <dbReference type="EMBL" id="GFJ87202.1"/>
    </source>
</evidence>
<evidence type="ECO:0000259" key="1">
    <source>
        <dbReference type="Pfam" id="PF13454"/>
    </source>
</evidence>